<feature type="binding site" evidence="11">
    <location>
        <position position="125"/>
    </location>
    <ligand>
        <name>Zn(2+)</name>
        <dbReference type="ChEBI" id="CHEBI:29105"/>
        <note>catalytic</note>
    </ligand>
</feature>
<dbReference type="NCBIfam" id="NF006762">
    <property type="entry name" value="PRK09283.1"/>
    <property type="match status" value="1"/>
</dbReference>
<dbReference type="InterPro" id="IPR030656">
    <property type="entry name" value="ALAD_AS"/>
</dbReference>
<dbReference type="SMART" id="SM01004">
    <property type="entry name" value="ALAD"/>
    <property type="match status" value="1"/>
</dbReference>
<evidence type="ECO:0000256" key="11">
    <source>
        <dbReference type="PIRSR" id="PIRSR001415-3"/>
    </source>
</evidence>
<keyword evidence="11" id="KW-0479">Metal-binding</keyword>
<protein>
    <recommendedName>
        <fullName evidence="4 13">Delta-aminolevulinic acid dehydratase</fullName>
        <ecNumber evidence="3 13">4.2.1.24</ecNumber>
    </recommendedName>
</protein>
<feature type="binding site" evidence="10">
    <location>
        <position position="316"/>
    </location>
    <ligand>
        <name>5-aminolevulinate</name>
        <dbReference type="ChEBI" id="CHEBI:356416"/>
        <label>2</label>
    </ligand>
</feature>
<proteinExistence type="inferred from homology"/>
<dbReference type="PROSITE" id="PS00169">
    <property type="entry name" value="D_ALA_DEHYDRATASE"/>
    <property type="match status" value="1"/>
</dbReference>
<dbReference type="PANTHER" id="PTHR11458">
    <property type="entry name" value="DELTA-AMINOLEVULINIC ACID DEHYDRATASE"/>
    <property type="match status" value="1"/>
</dbReference>
<dbReference type="SUPFAM" id="SSF51569">
    <property type="entry name" value="Aldolase"/>
    <property type="match status" value="1"/>
</dbReference>
<dbReference type="UniPathway" id="UPA00251">
    <property type="reaction ID" value="UER00318"/>
</dbReference>
<keyword evidence="11" id="KW-0862">Zinc</keyword>
<evidence type="ECO:0000256" key="6">
    <source>
        <dbReference type="ARBA" id="ARBA00023239"/>
    </source>
</evidence>
<keyword evidence="7 13" id="KW-0627">Porphyrin biosynthesis</keyword>
<evidence type="ECO:0000256" key="4">
    <source>
        <dbReference type="ARBA" id="ARBA00020771"/>
    </source>
</evidence>
<feature type="binding site" evidence="10">
    <location>
        <position position="208"/>
    </location>
    <ligand>
        <name>5-aminolevulinate</name>
        <dbReference type="ChEBI" id="CHEBI:356416"/>
        <label>1</label>
    </ligand>
</feature>
<dbReference type="eggNOG" id="COG0113">
    <property type="taxonomic scope" value="Bacteria"/>
</dbReference>
<evidence type="ECO:0000256" key="13">
    <source>
        <dbReference type="RuleBase" id="RU000515"/>
    </source>
</evidence>
<keyword evidence="12" id="KW-0460">Magnesium</keyword>
<dbReference type="PIRSF" id="PIRSF001415">
    <property type="entry name" value="Porphbilin_synth"/>
    <property type="match status" value="1"/>
</dbReference>
<feature type="binding site" evidence="10">
    <location>
        <position position="277"/>
    </location>
    <ligand>
        <name>5-aminolevulinate</name>
        <dbReference type="ChEBI" id="CHEBI:356416"/>
        <label>2</label>
    </ligand>
</feature>
<dbReference type="AlphaFoldDB" id="D6SQW6"/>
<dbReference type="Gene3D" id="3.20.20.70">
    <property type="entry name" value="Aldolase class I"/>
    <property type="match status" value="1"/>
</dbReference>
<dbReference type="InterPro" id="IPR001731">
    <property type="entry name" value="ALAD"/>
</dbReference>
<dbReference type="GO" id="GO:0005829">
    <property type="term" value="C:cytosol"/>
    <property type="evidence" value="ECO:0007669"/>
    <property type="project" value="TreeGrafter"/>
</dbReference>
<feature type="binding site" evidence="10">
    <location>
        <position position="220"/>
    </location>
    <ligand>
        <name>5-aminolevulinate</name>
        <dbReference type="ChEBI" id="CHEBI:356416"/>
        <label>1</label>
    </ligand>
</feature>
<feature type="active site" description="Schiff-base intermediate with substrate" evidence="9">
    <location>
        <position position="251"/>
    </location>
</feature>
<keyword evidence="5" id="KW-0350">Heme biosynthesis</keyword>
<dbReference type="GO" id="GO:0008270">
    <property type="term" value="F:zinc ion binding"/>
    <property type="evidence" value="ECO:0007669"/>
    <property type="project" value="TreeGrafter"/>
</dbReference>
<evidence type="ECO:0000313" key="16">
    <source>
        <dbReference type="Proteomes" id="UP000005496"/>
    </source>
</evidence>
<comment type="pathway">
    <text evidence="1">Porphyrin-containing compound metabolism; protoporphyrin-IX biosynthesis; coproporphyrinogen-III from 5-aminolevulinate: step 1/4.</text>
</comment>
<evidence type="ECO:0000256" key="14">
    <source>
        <dbReference type="RuleBase" id="RU004161"/>
    </source>
</evidence>
<evidence type="ECO:0000256" key="2">
    <source>
        <dbReference type="ARBA" id="ARBA00008055"/>
    </source>
</evidence>
<comment type="similarity">
    <text evidence="2 14">Belongs to the ALAD family.</text>
</comment>
<comment type="caution">
    <text evidence="15">The sequence shown here is derived from an EMBL/GenBank/DDBJ whole genome shotgun (WGS) entry which is preliminary data.</text>
</comment>
<dbReference type="Proteomes" id="UP000005496">
    <property type="component" value="Unassembled WGS sequence"/>
</dbReference>
<evidence type="ECO:0000256" key="12">
    <source>
        <dbReference type="PIRSR" id="PIRSR001415-5"/>
    </source>
</evidence>
<dbReference type="PANTHER" id="PTHR11458:SF0">
    <property type="entry name" value="DELTA-AMINOLEVULINIC ACID DEHYDRATASE"/>
    <property type="match status" value="1"/>
</dbReference>
<evidence type="ECO:0000256" key="10">
    <source>
        <dbReference type="PIRSR" id="PIRSR001415-2"/>
    </source>
</evidence>
<sequence>MSSSNFYRGRRLRSSKAIRDMVRETDLLPRNLVQPFFVLESQDPKESRPIASMPGQSQLAPAALEEEVSRAVDLGLQSVILFGIPVHKDQKASQAYAQDGIIQQTVQRLKKRFPSLVVITDVCLCEYTDHGHCGLIQDKKVQNDPTLELLAKTALSHAQAGADIVAPSDMMDGRVQAIRDMLDNQGFKELPIMSYAVKYASAYYGPFREAAQSSPSFGDRKTYQMDPGNAREALREAEADIIQGADMLMVKPALPYLDIISALQSSFDLPVAAYQVSGEYSQIKAAAQLGWLDEKSVALESVTAIKRAGAEIILTYFAREILGWMAGNE</sequence>
<gene>
    <name evidence="15" type="ORF">Dthio_PD2537</name>
</gene>
<feature type="binding site" evidence="11">
    <location>
        <position position="123"/>
    </location>
    <ligand>
        <name>Zn(2+)</name>
        <dbReference type="ChEBI" id="CHEBI:29105"/>
        <note>catalytic</note>
    </ligand>
</feature>
<comment type="catalytic activity">
    <reaction evidence="8 13">
        <text>2 5-aminolevulinate = porphobilinogen + 2 H2O + H(+)</text>
        <dbReference type="Rhea" id="RHEA:24064"/>
        <dbReference type="ChEBI" id="CHEBI:15377"/>
        <dbReference type="ChEBI" id="CHEBI:15378"/>
        <dbReference type="ChEBI" id="CHEBI:58126"/>
        <dbReference type="ChEBI" id="CHEBI:356416"/>
        <dbReference type="EC" id="4.2.1.24"/>
    </reaction>
</comment>
<comment type="subunit">
    <text evidence="13">Homooctamer.</text>
</comment>
<reference evidence="15" key="1">
    <citation type="submission" date="2010-05" db="EMBL/GenBank/DDBJ databases">
        <title>The draft genome of Desulfonatronospira thiodismutans ASO3-1.</title>
        <authorList>
            <consortium name="US DOE Joint Genome Institute (JGI-PGF)"/>
            <person name="Lucas S."/>
            <person name="Copeland A."/>
            <person name="Lapidus A."/>
            <person name="Cheng J.-F."/>
            <person name="Bruce D."/>
            <person name="Goodwin L."/>
            <person name="Pitluck S."/>
            <person name="Chertkov O."/>
            <person name="Brettin T."/>
            <person name="Detter J.C."/>
            <person name="Han C."/>
            <person name="Land M.L."/>
            <person name="Hauser L."/>
            <person name="Kyrpides N."/>
            <person name="Mikhailova N."/>
            <person name="Muyzer G."/>
            <person name="Woyke T."/>
        </authorList>
    </citation>
    <scope>NUCLEOTIDE SEQUENCE [LARGE SCALE GENOMIC DNA]</scope>
    <source>
        <strain evidence="15">ASO3-1</strain>
    </source>
</reference>
<feature type="active site" description="Schiff-base intermediate with substrate" evidence="9">
    <location>
        <position position="198"/>
    </location>
</feature>
<feature type="binding site" evidence="11">
    <location>
        <position position="133"/>
    </location>
    <ligand>
        <name>Zn(2+)</name>
        <dbReference type="ChEBI" id="CHEBI:29105"/>
        <note>catalytic</note>
    </ligand>
</feature>
<dbReference type="RefSeq" id="WP_008870456.1">
    <property type="nucleotide sequence ID" value="NZ_ACJN02000002.1"/>
</dbReference>
<evidence type="ECO:0000256" key="9">
    <source>
        <dbReference type="PIRSR" id="PIRSR001415-1"/>
    </source>
</evidence>
<dbReference type="GO" id="GO:0004655">
    <property type="term" value="F:porphobilinogen synthase activity"/>
    <property type="evidence" value="ECO:0007669"/>
    <property type="project" value="UniProtKB-EC"/>
</dbReference>
<evidence type="ECO:0000256" key="5">
    <source>
        <dbReference type="ARBA" id="ARBA00023133"/>
    </source>
</evidence>
<dbReference type="GO" id="GO:0006782">
    <property type="term" value="P:protoporphyrinogen IX biosynthetic process"/>
    <property type="evidence" value="ECO:0007669"/>
    <property type="project" value="UniProtKB-UniPathway"/>
</dbReference>
<dbReference type="EMBL" id="ACJN02000002">
    <property type="protein sequence ID" value="EFI35142.1"/>
    <property type="molecule type" value="Genomic_DNA"/>
</dbReference>
<dbReference type="CDD" id="cd00384">
    <property type="entry name" value="ALAD_PBGS"/>
    <property type="match status" value="1"/>
</dbReference>
<evidence type="ECO:0000313" key="15">
    <source>
        <dbReference type="EMBL" id="EFI35142.1"/>
    </source>
</evidence>
<keyword evidence="6 13" id="KW-0456">Lyase</keyword>
<evidence type="ECO:0000256" key="1">
    <source>
        <dbReference type="ARBA" id="ARBA00004694"/>
    </source>
</evidence>
<dbReference type="InterPro" id="IPR013785">
    <property type="entry name" value="Aldolase_TIM"/>
</dbReference>
<dbReference type="OrthoDB" id="9805001at2"/>
<keyword evidence="16" id="KW-1185">Reference proteome</keyword>
<name>D6SQW6_9BACT</name>
<evidence type="ECO:0000256" key="7">
    <source>
        <dbReference type="ARBA" id="ARBA00023244"/>
    </source>
</evidence>
<feature type="binding site" evidence="12">
    <location>
        <position position="236"/>
    </location>
    <ligand>
        <name>Mg(2+)</name>
        <dbReference type="ChEBI" id="CHEBI:18420"/>
    </ligand>
</feature>
<evidence type="ECO:0000256" key="3">
    <source>
        <dbReference type="ARBA" id="ARBA00012053"/>
    </source>
</evidence>
<dbReference type="FunFam" id="3.20.20.70:FF:000019">
    <property type="entry name" value="Delta-aminolevulinic acid dehydratase"/>
    <property type="match status" value="1"/>
</dbReference>
<evidence type="ECO:0000256" key="8">
    <source>
        <dbReference type="ARBA" id="ARBA00047651"/>
    </source>
</evidence>
<accession>D6SQW6</accession>
<organism evidence="15 16">
    <name type="scientific">Desulfonatronospira thiodismutans ASO3-1</name>
    <dbReference type="NCBI Taxonomy" id="555779"/>
    <lineage>
        <taxon>Bacteria</taxon>
        <taxon>Pseudomonadati</taxon>
        <taxon>Thermodesulfobacteriota</taxon>
        <taxon>Desulfovibrionia</taxon>
        <taxon>Desulfovibrionales</taxon>
        <taxon>Desulfonatronovibrionaceae</taxon>
        <taxon>Desulfonatronospira</taxon>
    </lineage>
</organism>
<dbReference type="Pfam" id="PF00490">
    <property type="entry name" value="ALAD"/>
    <property type="match status" value="1"/>
</dbReference>
<dbReference type="EC" id="4.2.1.24" evidence="3 13"/>
<dbReference type="PRINTS" id="PR00144">
    <property type="entry name" value="DALDHYDRTASE"/>
</dbReference>